<organism evidence="1 2">
    <name type="scientific">Aquatica leii</name>
    <dbReference type="NCBI Taxonomy" id="1421715"/>
    <lineage>
        <taxon>Eukaryota</taxon>
        <taxon>Metazoa</taxon>
        <taxon>Ecdysozoa</taxon>
        <taxon>Arthropoda</taxon>
        <taxon>Hexapoda</taxon>
        <taxon>Insecta</taxon>
        <taxon>Pterygota</taxon>
        <taxon>Neoptera</taxon>
        <taxon>Endopterygota</taxon>
        <taxon>Coleoptera</taxon>
        <taxon>Polyphaga</taxon>
        <taxon>Elateriformia</taxon>
        <taxon>Elateroidea</taxon>
        <taxon>Lampyridae</taxon>
        <taxon>Luciolinae</taxon>
        <taxon>Aquatica</taxon>
    </lineage>
</organism>
<name>A0AAN7PIG8_9COLE</name>
<keyword evidence="2" id="KW-1185">Reference proteome</keyword>
<gene>
    <name evidence="1" type="ORF">RN001_003533</name>
</gene>
<reference evidence="2" key="1">
    <citation type="submission" date="2023-01" db="EMBL/GenBank/DDBJ databases">
        <title>Key to firefly adult light organ development and bioluminescence: homeobox transcription factors regulate luciferase expression and transportation to peroxisome.</title>
        <authorList>
            <person name="Fu X."/>
        </authorList>
    </citation>
    <scope>NUCLEOTIDE SEQUENCE [LARGE SCALE GENOMIC DNA]</scope>
</reference>
<accession>A0AAN7PIG8</accession>
<dbReference type="EMBL" id="JARPUR010000001">
    <property type="protein sequence ID" value="KAK4887262.1"/>
    <property type="molecule type" value="Genomic_DNA"/>
</dbReference>
<evidence type="ECO:0000313" key="1">
    <source>
        <dbReference type="EMBL" id="KAK4887262.1"/>
    </source>
</evidence>
<dbReference type="Proteomes" id="UP001353858">
    <property type="component" value="Unassembled WGS sequence"/>
</dbReference>
<comment type="caution">
    <text evidence="1">The sequence shown here is derived from an EMBL/GenBank/DDBJ whole genome shotgun (WGS) entry which is preliminary data.</text>
</comment>
<dbReference type="AlphaFoldDB" id="A0AAN7PIG8"/>
<proteinExistence type="predicted"/>
<protein>
    <submittedName>
        <fullName evidence="1">Uncharacterized protein</fullName>
    </submittedName>
</protein>
<sequence length="181" mass="21429">MSNIVDERLLKITATCAIVLLSEAIRKTRRIRRRCWARPWLQRSSQNRGVLDLLNLELRTEDPRSYKNFLRLSEEQFKHLLEEVSPYITKQDTVMHESVPARSKCVVLWESFRSLMYATRIHESTVSRFIPEVRKEIVACLKNKYLKISLLMCFCEHCKVERDLNNVLFNCNKKATACDHR</sequence>
<evidence type="ECO:0000313" key="2">
    <source>
        <dbReference type="Proteomes" id="UP001353858"/>
    </source>
</evidence>